<comment type="subcellular location">
    <subcellularLocation>
        <location evidence="1">Cytoplasm</location>
        <location evidence="1">Cytoskeleton</location>
    </subcellularLocation>
</comment>
<keyword evidence="3" id="KW-0493">Microtubule</keyword>
<comment type="caution">
    <text evidence="6">The sequence shown here is derived from an EMBL/GenBank/DDBJ whole genome shotgun (WGS) entry which is preliminary data.</text>
</comment>
<sequence>MSLIIPWYFTKSYHQRIIIQIGLHFIIRLDPIGTFEWILDPISHLDIEKQTALHNLASNCDISKPSLGRPTNEPFNLTRLQLWVRGPRLRLREMACLADVALGRKGGDLASLVYQYSLSGHPEIRTDMRHLLTCIASTLYFAIGQWMYDGRLDDPCQEFFVAANPTVRIERLWHDKYCLRRSMIPMFISLTQAKKRCGWDS</sequence>
<organism evidence="6 7">
    <name type="scientific">Protopolystoma xenopodis</name>
    <dbReference type="NCBI Taxonomy" id="117903"/>
    <lineage>
        <taxon>Eukaryota</taxon>
        <taxon>Metazoa</taxon>
        <taxon>Spiralia</taxon>
        <taxon>Lophotrochozoa</taxon>
        <taxon>Platyhelminthes</taxon>
        <taxon>Monogenea</taxon>
        <taxon>Polyopisthocotylea</taxon>
        <taxon>Polystomatidea</taxon>
        <taxon>Polystomatidae</taxon>
        <taxon>Protopolystoma</taxon>
    </lineage>
</organism>
<keyword evidence="4" id="KW-0206">Cytoskeleton</keyword>
<gene>
    <name evidence="6" type="ORF">PXEA_LOCUS31476</name>
</gene>
<evidence type="ECO:0000256" key="2">
    <source>
        <dbReference type="ARBA" id="ARBA00022490"/>
    </source>
</evidence>
<dbReference type="PANTHER" id="PTHR19302:SF14">
    <property type="entry name" value="GAMMA-TUBULIN COMPLEX COMPONENT 3"/>
    <property type="match status" value="1"/>
</dbReference>
<dbReference type="GO" id="GO:0031122">
    <property type="term" value="P:cytoplasmic microtubule organization"/>
    <property type="evidence" value="ECO:0007669"/>
    <property type="project" value="TreeGrafter"/>
</dbReference>
<dbReference type="EMBL" id="CAAALY010256694">
    <property type="protein sequence ID" value="VEL38036.1"/>
    <property type="molecule type" value="Genomic_DNA"/>
</dbReference>
<dbReference type="AlphaFoldDB" id="A0A448XJB5"/>
<evidence type="ECO:0000313" key="7">
    <source>
        <dbReference type="Proteomes" id="UP000784294"/>
    </source>
</evidence>
<evidence type="ECO:0000313" key="6">
    <source>
        <dbReference type="EMBL" id="VEL38036.1"/>
    </source>
</evidence>
<dbReference type="GO" id="GO:0007020">
    <property type="term" value="P:microtubule nucleation"/>
    <property type="evidence" value="ECO:0007669"/>
    <property type="project" value="InterPro"/>
</dbReference>
<evidence type="ECO:0000256" key="4">
    <source>
        <dbReference type="ARBA" id="ARBA00023212"/>
    </source>
</evidence>
<dbReference type="PANTHER" id="PTHR19302">
    <property type="entry name" value="GAMMA TUBULIN COMPLEX PROTEIN"/>
    <property type="match status" value="1"/>
</dbReference>
<dbReference type="GO" id="GO:0000922">
    <property type="term" value="C:spindle pole"/>
    <property type="evidence" value="ECO:0007669"/>
    <property type="project" value="InterPro"/>
</dbReference>
<name>A0A448XJB5_9PLAT</name>
<dbReference type="InterPro" id="IPR007259">
    <property type="entry name" value="GCP"/>
</dbReference>
<proteinExistence type="predicted"/>
<dbReference type="GO" id="GO:0051321">
    <property type="term" value="P:meiotic cell cycle"/>
    <property type="evidence" value="ECO:0007669"/>
    <property type="project" value="TreeGrafter"/>
</dbReference>
<dbReference type="GO" id="GO:0000278">
    <property type="term" value="P:mitotic cell cycle"/>
    <property type="evidence" value="ECO:0007669"/>
    <property type="project" value="TreeGrafter"/>
</dbReference>
<reference evidence="6" key="1">
    <citation type="submission" date="2018-11" db="EMBL/GenBank/DDBJ databases">
        <authorList>
            <consortium name="Pathogen Informatics"/>
        </authorList>
    </citation>
    <scope>NUCLEOTIDE SEQUENCE</scope>
</reference>
<protein>
    <recommendedName>
        <fullName evidence="5">Gamma tubulin complex component protein N-terminal domain-containing protein</fullName>
    </recommendedName>
</protein>
<evidence type="ECO:0000256" key="3">
    <source>
        <dbReference type="ARBA" id="ARBA00022701"/>
    </source>
</evidence>
<accession>A0A448XJB5</accession>
<dbReference type="GO" id="GO:0005874">
    <property type="term" value="C:microtubule"/>
    <property type="evidence" value="ECO:0007669"/>
    <property type="project" value="UniProtKB-KW"/>
</dbReference>
<evidence type="ECO:0000256" key="1">
    <source>
        <dbReference type="ARBA" id="ARBA00004245"/>
    </source>
</evidence>
<feature type="domain" description="Gamma tubulin complex component protein N-terminal" evidence="5">
    <location>
        <begin position="69"/>
        <end position="195"/>
    </location>
</feature>
<keyword evidence="7" id="KW-1185">Reference proteome</keyword>
<dbReference type="GO" id="GO:0051225">
    <property type="term" value="P:spindle assembly"/>
    <property type="evidence" value="ECO:0007669"/>
    <property type="project" value="TreeGrafter"/>
</dbReference>
<evidence type="ECO:0000259" key="5">
    <source>
        <dbReference type="Pfam" id="PF17681"/>
    </source>
</evidence>
<dbReference type="Pfam" id="PF17681">
    <property type="entry name" value="GCP_N_terminal"/>
    <property type="match status" value="1"/>
</dbReference>
<keyword evidence="2" id="KW-0963">Cytoplasm</keyword>
<dbReference type="InterPro" id="IPR041470">
    <property type="entry name" value="GCP_N"/>
</dbReference>
<dbReference type="GO" id="GO:0000930">
    <property type="term" value="C:gamma-tubulin complex"/>
    <property type="evidence" value="ECO:0007669"/>
    <property type="project" value="TreeGrafter"/>
</dbReference>
<dbReference type="GO" id="GO:0051011">
    <property type="term" value="F:microtubule minus-end binding"/>
    <property type="evidence" value="ECO:0007669"/>
    <property type="project" value="TreeGrafter"/>
</dbReference>
<dbReference type="Proteomes" id="UP000784294">
    <property type="component" value="Unassembled WGS sequence"/>
</dbReference>
<dbReference type="OrthoDB" id="5860513at2759"/>
<dbReference type="GO" id="GO:0043015">
    <property type="term" value="F:gamma-tubulin binding"/>
    <property type="evidence" value="ECO:0007669"/>
    <property type="project" value="InterPro"/>
</dbReference>